<organism evidence="2 3">
    <name type="scientific">Dreissena polymorpha</name>
    <name type="common">Zebra mussel</name>
    <name type="synonym">Mytilus polymorpha</name>
    <dbReference type="NCBI Taxonomy" id="45954"/>
    <lineage>
        <taxon>Eukaryota</taxon>
        <taxon>Metazoa</taxon>
        <taxon>Spiralia</taxon>
        <taxon>Lophotrochozoa</taxon>
        <taxon>Mollusca</taxon>
        <taxon>Bivalvia</taxon>
        <taxon>Autobranchia</taxon>
        <taxon>Heteroconchia</taxon>
        <taxon>Euheterodonta</taxon>
        <taxon>Imparidentia</taxon>
        <taxon>Neoheterodontei</taxon>
        <taxon>Myida</taxon>
        <taxon>Dreissenoidea</taxon>
        <taxon>Dreissenidae</taxon>
        <taxon>Dreissena</taxon>
    </lineage>
</organism>
<dbReference type="Proteomes" id="UP000828390">
    <property type="component" value="Unassembled WGS sequence"/>
</dbReference>
<dbReference type="AlphaFoldDB" id="A0A9D4I739"/>
<comment type="caution">
    <text evidence="2">The sequence shown here is derived from an EMBL/GenBank/DDBJ whole genome shotgun (WGS) entry which is preliminary data.</text>
</comment>
<evidence type="ECO:0000259" key="1">
    <source>
        <dbReference type="PROSITE" id="PS50197"/>
    </source>
</evidence>
<sequence>MLTGAVDLDAVKNDVERKALEGMINNFGQTPCQLLRDPHPRRLTFDDLLAKAMQN</sequence>
<dbReference type="PANTHER" id="PTHR13743:SF112">
    <property type="entry name" value="BEACH DOMAIN-CONTAINING PROTEIN"/>
    <property type="match status" value="1"/>
</dbReference>
<protein>
    <recommendedName>
        <fullName evidence="1">BEACH domain-containing protein</fullName>
    </recommendedName>
</protein>
<evidence type="ECO:0000313" key="2">
    <source>
        <dbReference type="EMBL" id="KAH3749067.1"/>
    </source>
</evidence>
<keyword evidence="3" id="KW-1185">Reference proteome</keyword>
<dbReference type="InterPro" id="IPR036372">
    <property type="entry name" value="BEACH_dom_sf"/>
</dbReference>
<proteinExistence type="predicted"/>
<dbReference type="GO" id="GO:0005829">
    <property type="term" value="C:cytosol"/>
    <property type="evidence" value="ECO:0007669"/>
    <property type="project" value="TreeGrafter"/>
</dbReference>
<dbReference type="SUPFAM" id="SSF81837">
    <property type="entry name" value="BEACH domain"/>
    <property type="match status" value="1"/>
</dbReference>
<reference evidence="2" key="2">
    <citation type="submission" date="2020-11" db="EMBL/GenBank/DDBJ databases">
        <authorList>
            <person name="McCartney M.A."/>
            <person name="Auch B."/>
            <person name="Kono T."/>
            <person name="Mallez S."/>
            <person name="Becker A."/>
            <person name="Gohl D.M."/>
            <person name="Silverstein K.A.T."/>
            <person name="Koren S."/>
            <person name="Bechman K.B."/>
            <person name="Herman A."/>
            <person name="Abrahante J.E."/>
            <person name="Garbe J."/>
        </authorList>
    </citation>
    <scope>NUCLEOTIDE SEQUENCE</scope>
    <source>
        <strain evidence="2">Duluth1</strain>
        <tissue evidence="2">Whole animal</tissue>
    </source>
</reference>
<name>A0A9D4I739_DREPO</name>
<feature type="domain" description="BEACH" evidence="1">
    <location>
        <begin position="1"/>
        <end position="42"/>
    </location>
</feature>
<dbReference type="PANTHER" id="PTHR13743">
    <property type="entry name" value="BEIGE/BEACH-RELATED"/>
    <property type="match status" value="1"/>
</dbReference>
<dbReference type="InterPro" id="IPR000409">
    <property type="entry name" value="BEACH_dom"/>
</dbReference>
<dbReference type="GO" id="GO:0016020">
    <property type="term" value="C:membrane"/>
    <property type="evidence" value="ECO:0007669"/>
    <property type="project" value="TreeGrafter"/>
</dbReference>
<dbReference type="GO" id="GO:0019901">
    <property type="term" value="F:protein kinase binding"/>
    <property type="evidence" value="ECO:0007669"/>
    <property type="project" value="TreeGrafter"/>
</dbReference>
<dbReference type="Pfam" id="PF02138">
    <property type="entry name" value="Beach"/>
    <property type="match status" value="1"/>
</dbReference>
<accession>A0A9D4I739</accession>
<reference evidence="2" key="1">
    <citation type="journal article" date="2019" name="bioRxiv">
        <title>The Genome of the Zebra Mussel, Dreissena polymorpha: A Resource for Invasive Species Research.</title>
        <authorList>
            <person name="McCartney M.A."/>
            <person name="Auch B."/>
            <person name="Kono T."/>
            <person name="Mallez S."/>
            <person name="Zhang Y."/>
            <person name="Obille A."/>
            <person name="Becker A."/>
            <person name="Abrahante J.E."/>
            <person name="Garbe J."/>
            <person name="Badalamenti J.P."/>
            <person name="Herman A."/>
            <person name="Mangelson H."/>
            <person name="Liachko I."/>
            <person name="Sullivan S."/>
            <person name="Sone E.D."/>
            <person name="Koren S."/>
            <person name="Silverstein K.A.T."/>
            <person name="Beckman K.B."/>
            <person name="Gohl D.M."/>
        </authorList>
    </citation>
    <scope>NUCLEOTIDE SEQUENCE</scope>
    <source>
        <strain evidence="2">Duluth1</strain>
        <tissue evidence="2">Whole animal</tissue>
    </source>
</reference>
<dbReference type="EMBL" id="JAIWYP010000010">
    <property type="protein sequence ID" value="KAH3749067.1"/>
    <property type="molecule type" value="Genomic_DNA"/>
</dbReference>
<dbReference type="GO" id="GO:0008104">
    <property type="term" value="P:intracellular protein localization"/>
    <property type="evidence" value="ECO:0007669"/>
    <property type="project" value="TreeGrafter"/>
</dbReference>
<dbReference type="InterPro" id="IPR050865">
    <property type="entry name" value="BEACH_Domain"/>
</dbReference>
<dbReference type="Gene3D" id="1.10.1540.10">
    <property type="entry name" value="BEACH domain"/>
    <property type="match status" value="1"/>
</dbReference>
<gene>
    <name evidence="2" type="ORF">DPMN_183557</name>
</gene>
<dbReference type="PROSITE" id="PS50197">
    <property type="entry name" value="BEACH"/>
    <property type="match status" value="1"/>
</dbReference>
<evidence type="ECO:0000313" key="3">
    <source>
        <dbReference type="Proteomes" id="UP000828390"/>
    </source>
</evidence>